<accession>A0A4T0NFS2</accession>
<feature type="transmembrane region" description="Helical" evidence="1">
    <location>
        <begin position="58"/>
        <end position="80"/>
    </location>
</feature>
<sequence>MSRGNNKLVKRIEELKKHDNVDILPRKDLENEESSLTIVETLCIRISVMDLVTLTLSYLYFFVIVSYRILDFNILIGLYVNSTSRLEYYETFDISIIVVYESYKS</sequence>
<evidence type="ECO:0000313" key="2">
    <source>
        <dbReference type="EMBL" id="TIB95784.1"/>
    </source>
</evidence>
<dbReference type="Proteomes" id="UP000307169">
    <property type="component" value="Unassembled WGS sequence"/>
</dbReference>
<keyword evidence="1" id="KW-1133">Transmembrane helix</keyword>
<organism evidence="2 3">
    <name type="scientific">Wallemia mellicola</name>
    <dbReference type="NCBI Taxonomy" id="1708541"/>
    <lineage>
        <taxon>Eukaryota</taxon>
        <taxon>Fungi</taxon>
        <taxon>Dikarya</taxon>
        <taxon>Basidiomycota</taxon>
        <taxon>Wallemiomycotina</taxon>
        <taxon>Wallemiomycetes</taxon>
        <taxon>Wallemiales</taxon>
        <taxon>Wallemiaceae</taxon>
        <taxon>Wallemia</taxon>
    </lineage>
</organism>
<protein>
    <submittedName>
        <fullName evidence="2">Uncharacterized protein</fullName>
    </submittedName>
</protein>
<gene>
    <name evidence="2" type="ORF">E3Q17_04142</name>
</gene>
<proteinExistence type="predicted"/>
<reference evidence="2 3" key="1">
    <citation type="submission" date="2019-03" db="EMBL/GenBank/DDBJ databases">
        <title>Sequencing 25 genomes of Wallemia mellicola.</title>
        <authorList>
            <person name="Gostincar C."/>
        </authorList>
    </citation>
    <scope>NUCLEOTIDE SEQUENCE [LARGE SCALE GENOMIC DNA]</scope>
    <source>
        <strain evidence="2 3">EXF-1262</strain>
    </source>
</reference>
<dbReference type="AlphaFoldDB" id="A0A4T0NFS2"/>
<comment type="caution">
    <text evidence="2">The sequence shown here is derived from an EMBL/GenBank/DDBJ whole genome shotgun (WGS) entry which is preliminary data.</text>
</comment>
<evidence type="ECO:0000256" key="1">
    <source>
        <dbReference type="SAM" id="Phobius"/>
    </source>
</evidence>
<keyword evidence="1" id="KW-0812">Transmembrane</keyword>
<dbReference type="EMBL" id="SPRH01000080">
    <property type="protein sequence ID" value="TIB95784.1"/>
    <property type="molecule type" value="Genomic_DNA"/>
</dbReference>
<evidence type="ECO:0000313" key="3">
    <source>
        <dbReference type="Proteomes" id="UP000307169"/>
    </source>
</evidence>
<name>A0A4T0NFS2_9BASI</name>
<keyword evidence="1" id="KW-0472">Membrane</keyword>